<dbReference type="Proteomes" id="UP000001416">
    <property type="component" value="Chromosome"/>
</dbReference>
<dbReference type="AlphaFoldDB" id="Q82T79"/>
<name>Q82T79_NITEU</name>
<organism evidence="1 2">
    <name type="scientific">Nitrosomonas europaea (strain ATCC 19718 / CIP 103999 / KCTC 2705 / NBRC 14298)</name>
    <dbReference type="NCBI Taxonomy" id="228410"/>
    <lineage>
        <taxon>Bacteria</taxon>
        <taxon>Pseudomonadati</taxon>
        <taxon>Pseudomonadota</taxon>
        <taxon>Betaproteobacteria</taxon>
        <taxon>Nitrosomonadales</taxon>
        <taxon>Nitrosomonadaceae</taxon>
        <taxon>Nitrosomonas</taxon>
    </lineage>
</organism>
<evidence type="ECO:0000313" key="2">
    <source>
        <dbReference type="Proteomes" id="UP000001416"/>
    </source>
</evidence>
<sequence length="86" mass="10200">MLMWLCFPLYIVSMHYQQYVRSMSGPMTEMWGGNRVLSGIADYARMTVSGIRYSQIYKGSYERFNREILSNGLIFFHRPMTQLENE</sequence>
<gene>
    <name evidence="1" type="ordered locus">NE2039</name>
</gene>
<keyword evidence="2" id="KW-1185">Reference proteome</keyword>
<evidence type="ECO:0000313" key="1">
    <source>
        <dbReference type="EMBL" id="CAD85950.1"/>
    </source>
</evidence>
<reference evidence="1 2" key="1">
    <citation type="journal article" date="2003" name="J. Bacteriol.">
        <title>Complete genome sequence of the ammonia-oxidizing bacterium and obligate chemolithoautotroph Nitrosomonas europaea.</title>
        <authorList>
            <person name="Chain P."/>
            <person name="Lamerdin J."/>
            <person name="Larimer F."/>
            <person name="Regala W."/>
            <person name="Land M."/>
            <person name="Hauser L."/>
            <person name="Hooper A."/>
            <person name="Klotz M."/>
            <person name="Norton J."/>
            <person name="Sayavedra-Soto L."/>
            <person name="Arciero D."/>
            <person name="Hommes N."/>
            <person name="Whittaker M."/>
            <person name="Arp D."/>
        </authorList>
    </citation>
    <scope>NUCLEOTIDE SEQUENCE [LARGE SCALE GENOMIC DNA]</scope>
    <source>
        <strain evidence="2">ATCC 19718 / CIP 103999 / KCTC 2705 / NBRC 14298</strain>
    </source>
</reference>
<proteinExistence type="predicted"/>
<dbReference type="STRING" id="228410.NE2039"/>
<dbReference type="EMBL" id="AL954747">
    <property type="protein sequence ID" value="CAD85950.1"/>
    <property type="molecule type" value="Genomic_DNA"/>
</dbReference>
<accession>Q82T79</accession>
<dbReference type="HOGENOM" id="CLU_2494734_0_0_4"/>
<dbReference type="KEGG" id="neu:NE2039"/>
<protein>
    <submittedName>
        <fullName evidence="1">Uncharacterized protein</fullName>
    </submittedName>
</protein>